<dbReference type="Gramene" id="PHT74052">
    <property type="protein sequence ID" value="PHT74052"/>
    <property type="gene ID" value="T459_21329"/>
</dbReference>
<dbReference type="AlphaFoldDB" id="A0A2G2YWC5"/>
<sequence>MDEVWNSSGINAVDHEMLKEQVIGDYETTKKNEIFGKSDLLNDLSFEHQNTIVQGLDSLEIIPESMNATLLCGVDISHPIVKKNESYGEPVSIESIVGENLNVEGGLDELEASKIGTPLQKIELLVEKCDTL</sequence>
<organism evidence="1 2">
    <name type="scientific">Capsicum annuum</name>
    <name type="common">Capsicum pepper</name>
    <dbReference type="NCBI Taxonomy" id="4072"/>
    <lineage>
        <taxon>Eukaryota</taxon>
        <taxon>Viridiplantae</taxon>
        <taxon>Streptophyta</taxon>
        <taxon>Embryophyta</taxon>
        <taxon>Tracheophyta</taxon>
        <taxon>Spermatophyta</taxon>
        <taxon>Magnoliopsida</taxon>
        <taxon>eudicotyledons</taxon>
        <taxon>Gunneridae</taxon>
        <taxon>Pentapetalae</taxon>
        <taxon>asterids</taxon>
        <taxon>lamiids</taxon>
        <taxon>Solanales</taxon>
        <taxon>Solanaceae</taxon>
        <taxon>Solanoideae</taxon>
        <taxon>Capsiceae</taxon>
        <taxon>Capsicum</taxon>
    </lineage>
</organism>
<reference evidence="1 2" key="1">
    <citation type="journal article" date="2014" name="Nat. Genet.">
        <title>Genome sequence of the hot pepper provides insights into the evolution of pungency in Capsicum species.</title>
        <authorList>
            <person name="Kim S."/>
            <person name="Park M."/>
            <person name="Yeom S.I."/>
            <person name="Kim Y.M."/>
            <person name="Lee J.M."/>
            <person name="Lee H.A."/>
            <person name="Seo E."/>
            <person name="Choi J."/>
            <person name="Cheong K."/>
            <person name="Kim K.T."/>
            <person name="Jung K."/>
            <person name="Lee G.W."/>
            <person name="Oh S.K."/>
            <person name="Bae C."/>
            <person name="Kim S.B."/>
            <person name="Lee H.Y."/>
            <person name="Kim S.Y."/>
            <person name="Kim M.S."/>
            <person name="Kang B.C."/>
            <person name="Jo Y.D."/>
            <person name="Yang H.B."/>
            <person name="Jeong H.J."/>
            <person name="Kang W.H."/>
            <person name="Kwon J.K."/>
            <person name="Shin C."/>
            <person name="Lim J.Y."/>
            <person name="Park J.H."/>
            <person name="Huh J.H."/>
            <person name="Kim J.S."/>
            <person name="Kim B.D."/>
            <person name="Cohen O."/>
            <person name="Paran I."/>
            <person name="Suh M.C."/>
            <person name="Lee S.B."/>
            <person name="Kim Y.K."/>
            <person name="Shin Y."/>
            <person name="Noh S.J."/>
            <person name="Park J."/>
            <person name="Seo Y.S."/>
            <person name="Kwon S.Y."/>
            <person name="Kim H.A."/>
            <person name="Park J.M."/>
            <person name="Kim H.J."/>
            <person name="Choi S.B."/>
            <person name="Bosland P.W."/>
            <person name="Reeves G."/>
            <person name="Jo S.H."/>
            <person name="Lee B.W."/>
            <person name="Cho H.T."/>
            <person name="Choi H.S."/>
            <person name="Lee M.S."/>
            <person name="Yu Y."/>
            <person name="Do Choi Y."/>
            <person name="Park B.S."/>
            <person name="van Deynze A."/>
            <person name="Ashrafi H."/>
            <person name="Hill T."/>
            <person name="Kim W.T."/>
            <person name="Pai H.S."/>
            <person name="Ahn H.K."/>
            <person name="Yeam I."/>
            <person name="Giovannoni J.J."/>
            <person name="Rose J.K."/>
            <person name="Sorensen I."/>
            <person name="Lee S.J."/>
            <person name="Kim R.W."/>
            <person name="Choi I.Y."/>
            <person name="Choi B.S."/>
            <person name="Lim J.S."/>
            <person name="Lee Y.H."/>
            <person name="Choi D."/>
        </authorList>
    </citation>
    <scope>NUCLEOTIDE SEQUENCE [LARGE SCALE GENOMIC DNA]</scope>
    <source>
        <strain evidence="2">cv. CM334</strain>
    </source>
</reference>
<name>A0A2G2YWC5_CAPAN</name>
<proteinExistence type="predicted"/>
<gene>
    <name evidence="1" type="ORF">T459_21329</name>
</gene>
<protein>
    <submittedName>
        <fullName evidence="1">Uncharacterized protein</fullName>
    </submittedName>
</protein>
<dbReference type="Proteomes" id="UP000222542">
    <property type="component" value="Unassembled WGS sequence"/>
</dbReference>
<dbReference type="EMBL" id="AYRZ02000008">
    <property type="protein sequence ID" value="PHT74052.1"/>
    <property type="molecule type" value="Genomic_DNA"/>
</dbReference>
<keyword evidence="2" id="KW-1185">Reference proteome</keyword>
<evidence type="ECO:0000313" key="2">
    <source>
        <dbReference type="Proteomes" id="UP000222542"/>
    </source>
</evidence>
<reference evidence="1 2" key="2">
    <citation type="journal article" date="2017" name="Genome Biol.">
        <title>New reference genome sequences of hot pepper reveal the massive evolution of plant disease-resistance genes by retroduplication.</title>
        <authorList>
            <person name="Kim S."/>
            <person name="Park J."/>
            <person name="Yeom S.I."/>
            <person name="Kim Y.M."/>
            <person name="Seo E."/>
            <person name="Kim K.T."/>
            <person name="Kim M.S."/>
            <person name="Lee J.M."/>
            <person name="Cheong K."/>
            <person name="Shin H.S."/>
            <person name="Kim S.B."/>
            <person name="Han K."/>
            <person name="Lee J."/>
            <person name="Park M."/>
            <person name="Lee H.A."/>
            <person name="Lee H.Y."/>
            <person name="Lee Y."/>
            <person name="Oh S."/>
            <person name="Lee J.H."/>
            <person name="Choi E."/>
            <person name="Choi E."/>
            <person name="Lee S.E."/>
            <person name="Jeon J."/>
            <person name="Kim H."/>
            <person name="Choi G."/>
            <person name="Song H."/>
            <person name="Lee J."/>
            <person name="Lee S.C."/>
            <person name="Kwon J.K."/>
            <person name="Lee H.Y."/>
            <person name="Koo N."/>
            <person name="Hong Y."/>
            <person name="Kim R.W."/>
            <person name="Kang W.H."/>
            <person name="Huh J.H."/>
            <person name="Kang B.C."/>
            <person name="Yang T.J."/>
            <person name="Lee Y.H."/>
            <person name="Bennetzen J.L."/>
            <person name="Choi D."/>
        </authorList>
    </citation>
    <scope>NUCLEOTIDE SEQUENCE [LARGE SCALE GENOMIC DNA]</scope>
    <source>
        <strain evidence="2">cv. CM334</strain>
    </source>
</reference>
<comment type="caution">
    <text evidence="1">The sequence shown here is derived from an EMBL/GenBank/DDBJ whole genome shotgun (WGS) entry which is preliminary data.</text>
</comment>
<accession>A0A2G2YWC5</accession>
<dbReference type="STRING" id="4072.A0A2G2YWC5"/>
<evidence type="ECO:0000313" key="1">
    <source>
        <dbReference type="EMBL" id="PHT74052.1"/>
    </source>
</evidence>